<proteinExistence type="predicted"/>
<organism evidence="2 3">
    <name type="scientific">Desulfoplanes formicivorans</name>
    <dbReference type="NCBI Taxonomy" id="1592317"/>
    <lineage>
        <taxon>Bacteria</taxon>
        <taxon>Pseudomonadati</taxon>
        <taxon>Thermodesulfobacteriota</taxon>
        <taxon>Desulfovibrionia</taxon>
        <taxon>Desulfovibrionales</taxon>
        <taxon>Desulfoplanaceae</taxon>
        <taxon>Desulfoplanes</taxon>
    </lineage>
</organism>
<evidence type="ECO:0008006" key="4">
    <source>
        <dbReference type="Google" id="ProtNLM"/>
    </source>
</evidence>
<evidence type="ECO:0000313" key="3">
    <source>
        <dbReference type="Proteomes" id="UP000095200"/>
    </source>
</evidence>
<dbReference type="Proteomes" id="UP000095200">
    <property type="component" value="Unassembled WGS sequence"/>
</dbReference>
<dbReference type="EMBL" id="BDFE01000010">
    <property type="protein sequence ID" value="GAU08263.1"/>
    <property type="molecule type" value="Genomic_DNA"/>
</dbReference>
<keyword evidence="1" id="KW-0472">Membrane</keyword>
<accession>A0A194AG04</accession>
<keyword evidence="3" id="KW-1185">Reference proteome</keyword>
<reference evidence="3" key="1">
    <citation type="submission" date="2016-06" db="EMBL/GenBank/DDBJ databases">
        <title>Draft genome sequence of Desulfoplanes formicivorans strain Pf12B.</title>
        <authorList>
            <person name="Watanabe M."/>
            <person name="Kojima H."/>
            <person name="Fukui M."/>
        </authorList>
    </citation>
    <scope>NUCLEOTIDE SEQUENCE [LARGE SCALE GENOMIC DNA]</scope>
    <source>
        <strain evidence="3">Pf12B</strain>
    </source>
</reference>
<comment type="caution">
    <text evidence="2">The sequence shown here is derived from an EMBL/GenBank/DDBJ whole genome shotgun (WGS) entry which is preliminary data.</text>
</comment>
<dbReference type="RefSeq" id="WP_069857762.1">
    <property type="nucleotide sequence ID" value="NZ_BDFE01000010.1"/>
</dbReference>
<protein>
    <recommendedName>
        <fullName evidence="4">DUF4145 domain-containing protein</fullName>
    </recommendedName>
</protein>
<sequence>MDILTFLSEIIRSVAWPVTVVILVVVLRKPVVELIPFLRRLKYKELELEFSQQVSELKAEAESISRTHPEGQGQISPSSNRILNLVSFSTRASIMEAWLEVESAAIAVASSFWNQPPSDVMKNYPKLGEYLLHLKVINEKQLDIFNTLRKLRNKAVHAEELELNEKDARSYVQLALDLAEHIRNAQ</sequence>
<keyword evidence="1" id="KW-0812">Transmembrane</keyword>
<feature type="transmembrane region" description="Helical" evidence="1">
    <location>
        <begin position="14"/>
        <end position="32"/>
    </location>
</feature>
<dbReference type="STRING" id="1592317.DPF_0966"/>
<gene>
    <name evidence="2" type="ORF">DPF_0966</name>
</gene>
<evidence type="ECO:0000256" key="1">
    <source>
        <dbReference type="SAM" id="Phobius"/>
    </source>
</evidence>
<name>A0A194AG04_9BACT</name>
<evidence type="ECO:0000313" key="2">
    <source>
        <dbReference type="EMBL" id="GAU08263.1"/>
    </source>
</evidence>
<keyword evidence="1" id="KW-1133">Transmembrane helix</keyword>
<dbReference type="AlphaFoldDB" id="A0A194AG04"/>
<dbReference type="OrthoDB" id="7840545at2"/>